<reference evidence="2" key="1">
    <citation type="journal article" date="2007" name="Science">
        <title>Draft genome of the filarial nematode parasite Brugia malayi.</title>
        <authorList>
            <person name="Ghedin E."/>
            <person name="Wang S."/>
            <person name="Spiro D."/>
            <person name="Caler E."/>
            <person name="Zhao Q."/>
            <person name="Crabtree J."/>
            <person name="Allen J.E."/>
            <person name="Delcher A.L."/>
            <person name="Guiliano D.B."/>
            <person name="Miranda-Saavedra D."/>
            <person name="Angiuoli S.V."/>
            <person name="Creasy T."/>
            <person name="Amedeo P."/>
            <person name="Haas B."/>
            <person name="El-Sayed N.M."/>
            <person name="Wortman J.R."/>
            <person name="Feldblyum T."/>
            <person name="Tallon L."/>
            <person name="Schatz M."/>
            <person name="Shumway M."/>
            <person name="Koo H."/>
            <person name="Salzberg S.L."/>
            <person name="Schobel S."/>
            <person name="Pertea M."/>
            <person name="Pop M."/>
            <person name="White O."/>
            <person name="Barton G.J."/>
            <person name="Carlow C.K."/>
            <person name="Crawford M.J."/>
            <person name="Daub J."/>
            <person name="Dimmic M.W."/>
            <person name="Estes C.F."/>
            <person name="Foster J.M."/>
            <person name="Ganatra M."/>
            <person name="Gregory W.F."/>
            <person name="Johnson N.M."/>
            <person name="Jin J."/>
            <person name="Komuniecki R."/>
            <person name="Korf I."/>
            <person name="Kumar S."/>
            <person name="Laney S."/>
            <person name="Li B.W."/>
            <person name="Li W."/>
            <person name="Lindblom T.H."/>
            <person name="Lustigman S."/>
            <person name="Ma D."/>
            <person name="Maina C.V."/>
            <person name="Martin D.M."/>
            <person name="McCarter J.P."/>
            <person name="McReynolds L."/>
            <person name="Mitreva M."/>
            <person name="Nutman T.B."/>
            <person name="Parkinson J."/>
            <person name="Peregrin-Alvarez J.M."/>
            <person name="Poole C."/>
            <person name="Ren Q."/>
            <person name="Saunders L."/>
            <person name="Sluder A.E."/>
            <person name="Smith K."/>
            <person name="Stanke M."/>
            <person name="Unnasch T.R."/>
            <person name="Ware J."/>
            <person name="Wei A.D."/>
            <person name="Weil G."/>
            <person name="Williams D.J."/>
            <person name="Zhang Y."/>
            <person name="Williams S.A."/>
            <person name="Fraser-Liggett C."/>
            <person name="Slatko B."/>
            <person name="Blaxter M.L."/>
            <person name="Scott A.L."/>
        </authorList>
    </citation>
    <scope>NUCLEOTIDE SEQUENCE</scope>
    <source>
        <strain evidence="2">FR3</strain>
    </source>
</reference>
<dbReference type="EMBL" id="LN863506">
    <property type="protein sequence ID" value="CDQ08070.1"/>
    <property type="molecule type" value="Genomic_DNA"/>
</dbReference>
<sequence length="94" mass="10080">MRGCDPLSEVTQMPPLVPARAQDHKHPSSGGSDQSSSPGTLRTCSAAGAEPIQRHTEEHAPSLDWQVRSEALIGQRFLCDRRAPLGPGPCLLQV</sequence>
<gene>
    <name evidence="2" type="primary">Bm12406</name>
    <name evidence="2" type="ORF">BM_Bm12406</name>
</gene>
<feature type="region of interest" description="Disordered" evidence="1">
    <location>
        <begin position="1"/>
        <end position="64"/>
    </location>
</feature>
<name>A0A1I9GBM8_BRUMA</name>
<accession>A0A1I9GBM8</accession>
<reference evidence="2" key="2">
    <citation type="submission" date="2012-12" db="EMBL/GenBank/DDBJ databases">
        <authorList>
            <consortium name="WormBase Consortium"/>
            <person name="Ghedin E."/>
            <person name="Paulini M."/>
        </authorList>
    </citation>
    <scope>NUCLEOTIDE SEQUENCE</scope>
    <source>
        <strain evidence="2">FR3</strain>
    </source>
</reference>
<proteinExistence type="predicted"/>
<evidence type="ECO:0000313" key="2">
    <source>
        <dbReference type="EMBL" id="CDQ08070.1"/>
    </source>
</evidence>
<protein>
    <submittedName>
        <fullName evidence="2">Bm12406</fullName>
    </submittedName>
</protein>
<organism evidence="2">
    <name type="scientific">Brugia malayi</name>
    <name type="common">Filarial nematode worm</name>
    <dbReference type="NCBI Taxonomy" id="6279"/>
    <lineage>
        <taxon>Eukaryota</taxon>
        <taxon>Metazoa</taxon>
        <taxon>Ecdysozoa</taxon>
        <taxon>Nematoda</taxon>
        <taxon>Chromadorea</taxon>
        <taxon>Rhabditida</taxon>
        <taxon>Spirurina</taxon>
        <taxon>Spiruromorpha</taxon>
        <taxon>Filarioidea</taxon>
        <taxon>Onchocercidae</taxon>
        <taxon>Brugia</taxon>
    </lineage>
</organism>
<dbReference type="AlphaFoldDB" id="A0A1I9GBM8"/>
<feature type="compositionally biased region" description="Basic and acidic residues" evidence="1">
    <location>
        <begin position="52"/>
        <end position="61"/>
    </location>
</feature>
<evidence type="ECO:0000256" key="1">
    <source>
        <dbReference type="SAM" id="MobiDB-lite"/>
    </source>
</evidence>
<feature type="compositionally biased region" description="Low complexity" evidence="1">
    <location>
        <begin position="28"/>
        <end position="39"/>
    </location>
</feature>